<dbReference type="EMBL" id="MU004238">
    <property type="protein sequence ID" value="KAF2667039.1"/>
    <property type="molecule type" value="Genomic_DNA"/>
</dbReference>
<name>A0A6A6U419_9PEZI</name>
<evidence type="ECO:0000313" key="2">
    <source>
        <dbReference type="Proteomes" id="UP000799302"/>
    </source>
</evidence>
<sequence>MNAPASSASPRLPATVVFWGSQVLLGHGYPHTAHKSVAVSPVVHRSSLPIPKASLRPCHFQPNPPPPFTITILRVYSTGVLRGLDLIVRLPVPAATSASPHSTLHTPQYSHLSPRLPIDNSFSLTISTCLALAFNSHPLYNTTAHRFLPHSPVFSYSLPVLLPLAGPIYTPCSHLPTLRLEFGHPDLSTAANEPIDLPLRPLQ</sequence>
<organism evidence="1 2">
    <name type="scientific">Microthyrium microscopicum</name>
    <dbReference type="NCBI Taxonomy" id="703497"/>
    <lineage>
        <taxon>Eukaryota</taxon>
        <taxon>Fungi</taxon>
        <taxon>Dikarya</taxon>
        <taxon>Ascomycota</taxon>
        <taxon>Pezizomycotina</taxon>
        <taxon>Dothideomycetes</taxon>
        <taxon>Dothideomycetes incertae sedis</taxon>
        <taxon>Microthyriales</taxon>
        <taxon>Microthyriaceae</taxon>
        <taxon>Microthyrium</taxon>
    </lineage>
</organism>
<evidence type="ECO:0000313" key="1">
    <source>
        <dbReference type="EMBL" id="KAF2667039.1"/>
    </source>
</evidence>
<gene>
    <name evidence="1" type="ORF">BT63DRAFT_457999</name>
</gene>
<proteinExistence type="predicted"/>
<keyword evidence="2" id="KW-1185">Reference proteome</keyword>
<protein>
    <submittedName>
        <fullName evidence="1">Uncharacterized protein</fullName>
    </submittedName>
</protein>
<dbReference type="AlphaFoldDB" id="A0A6A6U419"/>
<dbReference type="Proteomes" id="UP000799302">
    <property type="component" value="Unassembled WGS sequence"/>
</dbReference>
<reference evidence="1" key="1">
    <citation type="journal article" date="2020" name="Stud. Mycol.">
        <title>101 Dothideomycetes genomes: a test case for predicting lifestyles and emergence of pathogens.</title>
        <authorList>
            <person name="Haridas S."/>
            <person name="Albert R."/>
            <person name="Binder M."/>
            <person name="Bloem J."/>
            <person name="Labutti K."/>
            <person name="Salamov A."/>
            <person name="Andreopoulos B."/>
            <person name="Baker S."/>
            <person name="Barry K."/>
            <person name="Bills G."/>
            <person name="Bluhm B."/>
            <person name="Cannon C."/>
            <person name="Castanera R."/>
            <person name="Culley D."/>
            <person name="Daum C."/>
            <person name="Ezra D."/>
            <person name="Gonzalez J."/>
            <person name="Henrissat B."/>
            <person name="Kuo A."/>
            <person name="Liang C."/>
            <person name="Lipzen A."/>
            <person name="Lutzoni F."/>
            <person name="Magnuson J."/>
            <person name="Mondo S."/>
            <person name="Nolan M."/>
            <person name="Ohm R."/>
            <person name="Pangilinan J."/>
            <person name="Park H.-J."/>
            <person name="Ramirez L."/>
            <person name="Alfaro M."/>
            <person name="Sun H."/>
            <person name="Tritt A."/>
            <person name="Yoshinaga Y."/>
            <person name="Zwiers L.-H."/>
            <person name="Turgeon B."/>
            <person name="Goodwin S."/>
            <person name="Spatafora J."/>
            <person name="Crous P."/>
            <person name="Grigoriev I."/>
        </authorList>
    </citation>
    <scope>NUCLEOTIDE SEQUENCE</scope>
    <source>
        <strain evidence="1">CBS 115976</strain>
    </source>
</reference>
<accession>A0A6A6U419</accession>